<dbReference type="eggNOG" id="COG2814">
    <property type="taxonomic scope" value="Bacteria"/>
</dbReference>
<dbReference type="STRING" id="1461694.ATO9_06710"/>
<dbReference type="EMBL" id="AQQX01000002">
    <property type="protein sequence ID" value="KGM49699.1"/>
    <property type="molecule type" value="Genomic_DNA"/>
</dbReference>
<dbReference type="PANTHER" id="PTHR43124:SF3">
    <property type="entry name" value="CHLORAMPHENICOL EFFLUX PUMP RV0191"/>
    <property type="match status" value="1"/>
</dbReference>
<feature type="transmembrane region" description="Helical" evidence="6">
    <location>
        <begin position="165"/>
        <end position="189"/>
    </location>
</feature>
<proteinExistence type="predicted"/>
<feature type="transmembrane region" description="Helical" evidence="6">
    <location>
        <begin position="210"/>
        <end position="236"/>
    </location>
</feature>
<comment type="caution">
    <text evidence="8">The sequence shown here is derived from an EMBL/GenBank/DDBJ whole genome shotgun (WGS) entry which is preliminary data.</text>
</comment>
<accession>A0A0A0EH22</accession>
<dbReference type="SUPFAM" id="SSF103473">
    <property type="entry name" value="MFS general substrate transporter"/>
    <property type="match status" value="1"/>
</dbReference>
<dbReference type="InterPro" id="IPR050189">
    <property type="entry name" value="MFS_Efflux_Transporters"/>
</dbReference>
<reference evidence="8 9" key="1">
    <citation type="journal article" date="2015" name="Antonie Van Leeuwenhoek">
        <title>Pseudooceanicola atlanticus gen. nov. sp. nov., isolated from surface seawater of the Atlantic Ocean and reclassification of Oceanicola batsensis, Oceanicola marinus, Oceanicola nitratireducens, Oceanicola nanhaiensis, Oceanicola antarcticus and Oceanicola flagellatus, as Pseudooceanicola batsensis comb. nov., Pseudooceanicola marinus comb. nov., Pseudooceanicola nitratireducens comb. nov., Pseudooceanicola nanhaiensis comb. nov., Pseudooceanicola antarcticus comb. nov., and Pseudooceanicola flagellatus comb. nov.</title>
        <authorList>
            <person name="Lai Q."/>
            <person name="Li G."/>
            <person name="Liu X."/>
            <person name="Du Y."/>
            <person name="Sun F."/>
            <person name="Shao Z."/>
        </authorList>
    </citation>
    <scope>NUCLEOTIDE SEQUENCE [LARGE SCALE GENOMIC DNA]</scope>
    <source>
        <strain evidence="8 9">22II-s11g</strain>
    </source>
</reference>
<evidence type="ECO:0000256" key="1">
    <source>
        <dbReference type="ARBA" id="ARBA00004651"/>
    </source>
</evidence>
<dbReference type="PROSITE" id="PS50850">
    <property type="entry name" value="MFS"/>
    <property type="match status" value="1"/>
</dbReference>
<feature type="domain" description="Major facilitator superfamily (MFS) profile" evidence="7">
    <location>
        <begin position="10"/>
        <end position="385"/>
    </location>
</feature>
<protein>
    <submittedName>
        <fullName evidence="8">Membrane protein</fullName>
    </submittedName>
</protein>
<dbReference type="Proteomes" id="UP000030004">
    <property type="component" value="Unassembled WGS sequence"/>
</dbReference>
<keyword evidence="5 6" id="KW-0472">Membrane</keyword>
<dbReference type="GO" id="GO:0005886">
    <property type="term" value="C:plasma membrane"/>
    <property type="evidence" value="ECO:0007669"/>
    <property type="project" value="UniProtKB-SubCell"/>
</dbReference>
<feature type="transmembrane region" description="Helical" evidence="6">
    <location>
        <begin position="109"/>
        <end position="128"/>
    </location>
</feature>
<keyword evidence="3 6" id="KW-0812">Transmembrane</keyword>
<dbReference type="InterPro" id="IPR036259">
    <property type="entry name" value="MFS_trans_sf"/>
</dbReference>
<feature type="transmembrane region" description="Helical" evidence="6">
    <location>
        <begin position="276"/>
        <end position="299"/>
    </location>
</feature>
<dbReference type="OrthoDB" id="6095882at2"/>
<comment type="subcellular location">
    <subcellularLocation>
        <location evidence="1">Cell membrane</location>
        <topology evidence="1">Multi-pass membrane protein</topology>
    </subcellularLocation>
</comment>
<evidence type="ECO:0000313" key="9">
    <source>
        <dbReference type="Proteomes" id="UP000030004"/>
    </source>
</evidence>
<dbReference type="RefSeq" id="WP_043747000.1">
    <property type="nucleotide sequence ID" value="NZ_AQQX01000002.1"/>
</dbReference>
<evidence type="ECO:0000313" key="8">
    <source>
        <dbReference type="EMBL" id="KGM49699.1"/>
    </source>
</evidence>
<keyword evidence="4 6" id="KW-1133">Transmembrane helix</keyword>
<sequence length="393" mass="40932">MDRTTTPFGLIALLLLAGMCAAGQFAKVSVIFPAVQAAYPQAGASLGFLVSILSLTGVLTGLIAGMIVARTGFRRVVIGGLILGAVMSLLQALIPPLPLMLASRAVEGVSHISLVVAIPTLIAQFSAARHRPYTMTLWGSYFGVTFALVAWLATPLAEAHGPAPIFVAHAVAMLALAAALARALPAGAVPRSDTPLPGLRRLLADHPRIYASPYIAAPALGWFFYTLTFVALLTVLPPYLPEAHRTALTFWMPIAGIFVSLSLGAQLLRYMPAVQIVLIGLALAGASVLAMALLPGAFWPPVALFGSLGLVQGASFTAIPQLNPEAGDQALANGALAQMGNLGNLLGTPVLLAMTAPWGFTGALIFAGLAYLGCAAVHLEAARRRARRRTRRA</sequence>
<evidence type="ECO:0000259" key="7">
    <source>
        <dbReference type="PROSITE" id="PS50850"/>
    </source>
</evidence>
<gene>
    <name evidence="8" type="ORF">ATO9_06710</name>
</gene>
<feature type="transmembrane region" description="Helical" evidence="6">
    <location>
        <begin position="248"/>
        <end position="269"/>
    </location>
</feature>
<evidence type="ECO:0000256" key="3">
    <source>
        <dbReference type="ARBA" id="ARBA00022692"/>
    </source>
</evidence>
<dbReference type="AlphaFoldDB" id="A0A0A0EH22"/>
<dbReference type="InterPro" id="IPR011701">
    <property type="entry name" value="MFS"/>
</dbReference>
<organism evidence="8 9">
    <name type="scientific">Pseudooceanicola atlanticus</name>
    <dbReference type="NCBI Taxonomy" id="1461694"/>
    <lineage>
        <taxon>Bacteria</taxon>
        <taxon>Pseudomonadati</taxon>
        <taxon>Pseudomonadota</taxon>
        <taxon>Alphaproteobacteria</taxon>
        <taxon>Rhodobacterales</taxon>
        <taxon>Paracoccaceae</taxon>
        <taxon>Pseudooceanicola</taxon>
    </lineage>
</organism>
<dbReference type="Gene3D" id="1.20.1250.20">
    <property type="entry name" value="MFS general substrate transporter like domains"/>
    <property type="match status" value="1"/>
</dbReference>
<evidence type="ECO:0000256" key="2">
    <source>
        <dbReference type="ARBA" id="ARBA00022475"/>
    </source>
</evidence>
<keyword evidence="2" id="KW-1003">Cell membrane</keyword>
<dbReference type="Pfam" id="PF07690">
    <property type="entry name" value="MFS_1"/>
    <property type="match status" value="1"/>
</dbReference>
<feature type="transmembrane region" description="Helical" evidence="6">
    <location>
        <begin position="76"/>
        <end position="97"/>
    </location>
</feature>
<feature type="transmembrane region" description="Helical" evidence="6">
    <location>
        <begin position="358"/>
        <end position="382"/>
    </location>
</feature>
<name>A0A0A0EH22_9RHOB</name>
<dbReference type="PANTHER" id="PTHR43124">
    <property type="entry name" value="PURINE EFFLUX PUMP PBUE"/>
    <property type="match status" value="1"/>
</dbReference>
<feature type="transmembrane region" description="Helical" evidence="6">
    <location>
        <begin position="46"/>
        <end position="69"/>
    </location>
</feature>
<evidence type="ECO:0000256" key="6">
    <source>
        <dbReference type="SAM" id="Phobius"/>
    </source>
</evidence>
<feature type="transmembrane region" description="Helical" evidence="6">
    <location>
        <begin position="135"/>
        <end position="153"/>
    </location>
</feature>
<keyword evidence="9" id="KW-1185">Reference proteome</keyword>
<dbReference type="InterPro" id="IPR020846">
    <property type="entry name" value="MFS_dom"/>
</dbReference>
<evidence type="ECO:0000256" key="5">
    <source>
        <dbReference type="ARBA" id="ARBA00023136"/>
    </source>
</evidence>
<dbReference type="GO" id="GO:0022857">
    <property type="term" value="F:transmembrane transporter activity"/>
    <property type="evidence" value="ECO:0007669"/>
    <property type="project" value="InterPro"/>
</dbReference>
<evidence type="ECO:0000256" key="4">
    <source>
        <dbReference type="ARBA" id="ARBA00022989"/>
    </source>
</evidence>